<protein>
    <submittedName>
        <fullName evidence="17">STE/STE20/PAKA protein kinase Shk2</fullName>
    </submittedName>
</protein>
<evidence type="ECO:0000256" key="9">
    <source>
        <dbReference type="ARBA" id="ARBA00048679"/>
    </source>
</evidence>
<dbReference type="RefSeq" id="XP_013022544.1">
    <property type="nucleotide sequence ID" value="XM_013167090.1"/>
</dbReference>
<dbReference type="OMA" id="MRESFHP"/>
<keyword evidence="17" id="KW-0418">Kinase</keyword>
<dbReference type="GO" id="GO:0016020">
    <property type="term" value="C:membrane"/>
    <property type="evidence" value="ECO:0007669"/>
    <property type="project" value="EnsemblFungi"/>
</dbReference>
<evidence type="ECO:0000313" key="17">
    <source>
        <dbReference type="EMBL" id="EPY52665.1"/>
    </source>
</evidence>
<dbReference type="EMBL" id="KE546989">
    <property type="protein sequence ID" value="EPY52665.1"/>
    <property type="molecule type" value="Genomic_DNA"/>
</dbReference>
<evidence type="ECO:0000256" key="8">
    <source>
        <dbReference type="ARBA" id="ARBA00047899"/>
    </source>
</evidence>
<dbReference type="GeneID" id="25036310"/>
<dbReference type="STRING" id="653667.S9W3Y8"/>
<dbReference type="HOGENOM" id="CLU_000288_26_2_1"/>
<dbReference type="Gene3D" id="1.10.510.10">
    <property type="entry name" value="Transferase(Phosphotransferase) domain 1"/>
    <property type="match status" value="1"/>
</dbReference>
<accession>S9W3Y8</accession>
<proteinExistence type="inferred from homology"/>
<dbReference type="SUPFAM" id="SSF56112">
    <property type="entry name" value="Protein kinase-like (PK-like)"/>
    <property type="match status" value="1"/>
</dbReference>
<dbReference type="PROSITE" id="PS50011">
    <property type="entry name" value="PROTEIN_KINASE_DOM"/>
    <property type="match status" value="1"/>
</dbReference>
<dbReference type="CDD" id="cd06614">
    <property type="entry name" value="STKc_PAK"/>
    <property type="match status" value="1"/>
</dbReference>
<dbReference type="InterPro" id="IPR000095">
    <property type="entry name" value="CRIB_dom"/>
</dbReference>
<keyword evidence="4 11" id="KW-0479">Metal-binding</keyword>
<evidence type="ECO:0000313" key="18">
    <source>
        <dbReference type="Proteomes" id="UP000015464"/>
    </source>
</evidence>
<evidence type="ECO:0000256" key="3">
    <source>
        <dbReference type="ARBA" id="ARBA00022679"/>
    </source>
</evidence>
<comment type="cofactor">
    <cofactor evidence="1">
        <name>Mg(2+)</name>
        <dbReference type="ChEBI" id="CHEBI:18420"/>
    </cofactor>
</comment>
<dbReference type="InterPro" id="IPR011009">
    <property type="entry name" value="Kinase-like_dom_sf"/>
</dbReference>
<reference evidence="17 18" key="1">
    <citation type="journal article" date="2011" name="Science">
        <title>Comparative functional genomics of the fission yeasts.</title>
        <authorList>
            <person name="Rhind N."/>
            <person name="Chen Z."/>
            <person name="Yassour M."/>
            <person name="Thompson D.A."/>
            <person name="Haas B.J."/>
            <person name="Habib N."/>
            <person name="Wapinski I."/>
            <person name="Roy S."/>
            <person name="Lin M.F."/>
            <person name="Heiman D.I."/>
            <person name="Young S.K."/>
            <person name="Furuya K."/>
            <person name="Guo Y."/>
            <person name="Pidoux A."/>
            <person name="Chen H.M."/>
            <person name="Robbertse B."/>
            <person name="Goldberg J.M."/>
            <person name="Aoki K."/>
            <person name="Bayne E.H."/>
            <person name="Berlin A.M."/>
            <person name="Desjardins C.A."/>
            <person name="Dobbs E."/>
            <person name="Dukaj L."/>
            <person name="Fan L."/>
            <person name="FitzGerald M.G."/>
            <person name="French C."/>
            <person name="Gujja S."/>
            <person name="Hansen K."/>
            <person name="Keifenheim D."/>
            <person name="Levin J.Z."/>
            <person name="Mosher R.A."/>
            <person name="Mueller C.A."/>
            <person name="Pfiffner J."/>
            <person name="Priest M."/>
            <person name="Russ C."/>
            <person name="Smialowska A."/>
            <person name="Swoboda P."/>
            <person name="Sykes S.M."/>
            <person name="Vaughn M."/>
            <person name="Vengrova S."/>
            <person name="Yoder R."/>
            <person name="Zeng Q."/>
            <person name="Allshire R."/>
            <person name="Baulcombe D."/>
            <person name="Birren B.W."/>
            <person name="Brown W."/>
            <person name="Ekwall K."/>
            <person name="Kellis M."/>
            <person name="Leatherwood J."/>
            <person name="Levin H."/>
            <person name="Margalit H."/>
            <person name="Martienssen R."/>
            <person name="Nieduszynski C.A."/>
            <person name="Spatafora J.W."/>
            <person name="Friedman N."/>
            <person name="Dalgaard J.Z."/>
            <person name="Baumann P."/>
            <person name="Niki H."/>
            <person name="Regev A."/>
            <person name="Nusbaum C."/>
        </authorList>
    </citation>
    <scope>NUCLEOTIDE SEQUENCE [LARGE SCALE GENOMIC DNA]</scope>
    <source>
        <strain evidence="18">OY26 / ATCC MYA-4695 / CBS 11777 / NBRC 106824 / NRRL Y48691</strain>
    </source>
</reference>
<evidence type="ECO:0000256" key="11">
    <source>
        <dbReference type="PIRSR" id="PIRSR000615-3"/>
    </source>
</evidence>
<dbReference type="InterPro" id="IPR000719">
    <property type="entry name" value="Prot_kinase_dom"/>
</dbReference>
<dbReference type="eggNOG" id="KOG0578">
    <property type="taxonomic scope" value="Eukaryota"/>
</dbReference>
<name>S9W3Y8_SCHCR</name>
<dbReference type="SMART" id="SM00233">
    <property type="entry name" value="PH"/>
    <property type="match status" value="1"/>
</dbReference>
<dbReference type="AlphaFoldDB" id="S9W3Y8"/>
<dbReference type="PROSITE" id="PS00107">
    <property type="entry name" value="PROTEIN_KINASE_ATP"/>
    <property type="match status" value="1"/>
</dbReference>
<feature type="domain" description="Protein kinase" evidence="15">
    <location>
        <begin position="321"/>
        <end position="578"/>
    </location>
</feature>
<evidence type="ECO:0000256" key="4">
    <source>
        <dbReference type="ARBA" id="ARBA00022723"/>
    </source>
</evidence>
<dbReference type="Proteomes" id="UP000015464">
    <property type="component" value="Unassembled WGS sequence"/>
</dbReference>
<dbReference type="GO" id="GO:0005829">
    <property type="term" value="C:cytosol"/>
    <property type="evidence" value="ECO:0007669"/>
    <property type="project" value="EnsemblFungi"/>
</dbReference>
<feature type="binding site" evidence="11">
    <location>
        <position position="451"/>
    </location>
    <ligand>
        <name>Mg(2+)</name>
        <dbReference type="ChEBI" id="CHEBI:18420"/>
    </ligand>
</feature>
<keyword evidence="7 11" id="KW-0460">Magnesium</keyword>
<feature type="region of interest" description="Disordered" evidence="13">
    <location>
        <begin position="220"/>
        <end position="243"/>
    </location>
</feature>
<dbReference type="PROSITE" id="PS50003">
    <property type="entry name" value="PH_DOMAIN"/>
    <property type="match status" value="1"/>
</dbReference>
<dbReference type="CDD" id="cd13279">
    <property type="entry name" value="PH_Cla4_Ste20"/>
    <property type="match status" value="1"/>
</dbReference>
<keyword evidence="5 12" id="KW-0547">Nucleotide-binding</keyword>
<dbReference type="OrthoDB" id="248923at2759"/>
<dbReference type="PROSITE" id="PS50108">
    <property type="entry name" value="CRIB"/>
    <property type="match status" value="1"/>
</dbReference>
<dbReference type="SMART" id="SM00220">
    <property type="entry name" value="S_TKc"/>
    <property type="match status" value="1"/>
</dbReference>
<evidence type="ECO:0000256" key="5">
    <source>
        <dbReference type="ARBA" id="ARBA00022741"/>
    </source>
</evidence>
<dbReference type="GO" id="GO:0106310">
    <property type="term" value="F:protein serine kinase activity"/>
    <property type="evidence" value="ECO:0007669"/>
    <property type="project" value="RHEA"/>
</dbReference>
<evidence type="ECO:0000256" key="13">
    <source>
        <dbReference type="SAM" id="MobiDB-lite"/>
    </source>
</evidence>
<dbReference type="Pfam" id="PF00069">
    <property type="entry name" value="Pkinase"/>
    <property type="match status" value="1"/>
</dbReference>
<dbReference type="PANTHER" id="PTHR45832:SF22">
    <property type="entry name" value="SERINE_THREONINE-PROTEIN KINASE SAMKA-RELATED"/>
    <property type="match status" value="1"/>
</dbReference>
<dbReference type="GO" id="GO:0004674">
    <property type="term" value="F:protein serine/threonine kinase activity"/>
    <property type="evidence" value="ECO:0007669"/>
    <property type="project" value="UniProtKB-EC"/>
</dbReference>
<dbReference type="InterPro" id="IPR051931">
    <property type="entry name" value="PAK3-like"/>
</dbReference>
<feature type="binding site" evidence="11">
    <location>
        <position position="464"/>
    </location>
    <ligand>
        <name>Mg(2+)</name>
        <dbReference type="ChEBI" id="CHEBI:18420"/>
    </ligand>
</feature>
<keyword evidence="3" id="KW-0808">Transferase</keyword>
<dbReference type="InterPro" id="IPR008271">
    <property type="entry name" value="Ser/Thr_kinase_AS"/>
</dbReference>
<evidence type="ECO:0000259" key="14">
    <source>
        <dbReference type="PROSITE" id="PS50003"/>
    </source>
</evidence>
<keyword evidence="6 12" id="KW-0067">ATP-binding</keyword>
<dbReference type="InterPro" id="IPR017441">
    <property type="entry name" value="Protein_kinase_ATP_BS"/>
</dbReference>
<dbReference type="InterPro" id="IPR001849">
    <property type="entry name" value="PH_domain"/>
</dbReference>
<evidence type="ECO:0000256" key="6">
    <source>
        <dbReference type="ARBA" id="ARBA00022840"/>
    </source>
</evidence>
<organism evidence="17 18">
    <name type="scientific">Schizosaccharomyces cryophilus (strain OY26 / ATCC MYA-4695 / CBS 11777 / NBRC 106824 / NRRL Y48691)</name>
    <name type="common">Fission yeast</name>
    <dbReference type="NCBI Taxonomy" id="653667"/>
    <lineage>
        <taxon>Eukaryota</taxon>
        <taxon>Fungi</taxon>
        <taxon>Dikarya</taxon>
        <taxon>Ascomycota</taxon>
        <taxon>Taphrinomycotina</taxon>
        <taxon>Schizosaccharomycetes</taxon>
        <taxon>Schizosaccharomycetales</taxon>
        <taxon>Schizosaccharomycetaceae</taxon>
        <taxon>Schizosaccharomyces</taxon>
    </lineage>
</organism>
<evidence type="ECO:0000256" key="2">
    <source>
        <dbReference type="ARBA" id="ARBA00008874"/>
    </source>
</evidence>
<dbReference type="GO" id="GO:0046872">
    <property type="term" value="F:metal ion binding"/>
    <property type="evidence" value="ECO:0007669"/>
    <property type="project" value="UniProtKB-KW"/>
</dbReference>
<feature type="active site" description="Proton acceptor" evidence="10">
    <location>
        <position position="446"/>
    </location>
</feature>
<feature type="domain" description="PH" evidence="14">
    <location>
        <begin position="24"/>
        <end position="126"/>
    </location>
</feature>
<feature type="compositionally biased region" description="Low complexity" evidence="13">
    <location>
        <begin position="230"/>
        <end position="239"/>
    </location>
</feature>
<evidence type="ECO:0000256" key="7">
    <source>
        <dbReference type="ARBA" id="ARBA00022842"/>
    </source>
</evidence>
<evidence type="ECO:0000256" key="12">
    <source>
        <dbReference type="PROSITE-ProRule" id="PRU10141"/>
    </source>
</evidence>
<feature type="domain" description="CRIB" evidence="16">
    <location>
        <begin position="130"/>
        <end position="143"/>
    </location>
</feature>
<dbReference type="PANTHER" id="PTHR45832">
    <property type="entry name" value="SERINE/THREONINE-PROTEIN KINASE SAMKA-RELATED-RELATED"/>
    <property type="match status" value="1"/>
</dbReference>
<sequence>MLITVRGELVEIPSLTDIKQSGKGVVREGWVMLKEEKVKYLPWTKKWLVLSHNSISIYKNSKSDTAQWTILLKDIEKVERSKSRTFCFRVKSKTYQSTTVFQALEISVSNNMDCYEWMDAISARILSNKVSGPMDPKHEVHVGVDNHGKYIGLPKEWSILLRSSSAYTHDFLEEPKSVIQAFDGYNEECSYQKNSPETENQVEMKGSIIQYRSPVFSPSAMSDEASLHNSDSTTATSSYDDGDQLTLNYHVSKKISKNSSETSLGSSNESNALVFSANNKIQPVPSIPNKNDVASNAKLTEKQAMEILKVSVTPKDPNLIFSIKHKLGQGASGSVYLAKVKAGNQVYKDELVAVKSMDLHFQNRKELILNEITVMRESFHPNIVSFLDAFLIKDRHLWVIMEYMNAGSLTNIIQQHKLTEEHVARICLEICKGIQHLHARNVIHRDIKSDNVLLDKQGNIKITDFGFCARLMDRSHKRVTMVGTPYWMAPEIIKQQKYGTKVDIWSLGIMIIEMLENEPPYLREDPIKALYMIAKTGAPSLKKPELVSKELHSFLNSCLNSETIFRATAAELLNHTFLRRACSPKSLIPLISFDSVKPHNH</sequence>
<dbReference type="Pfam" id="PF00786">
    <property type="entry name" value="PBD"/>
    <property type="match status" value="1"/>
</dbReference>
<feature type="binding site" evidence="12">
    <location>
        <position position="355"/>
    </location>
    <ligand>
        <name>ATP</name>
        <dbReference type="ChEBI" id="CHEBI:30616"/>
    </ligand>
</feature>
<evidence type="ECO:0000259" key="15">
    <source>
        <dbReference type="PROSITE" id="PS50011"/>
    </source>
</evidence>
<comment type="catalytic activity">
    <reaction evidence="8">
        <text>L-threonyl-[protein] + ATP = O-phospho-L-threonyl-[protein] + ADP + H(+)</text>
        <dbReference type="Rhea" id="RHEA:46608"/>
        <dbReference type="Rhea" id="RHEA-COMP:11060"/>
        <dbReference type="Rhea" id="RHEA-COMP:11605"/>
        <dbReference type="ChEBI" id="CHEBI:15378"/>
        <dbReference type="ChEBI" id="CHEBI:30013"/>
        <dbReference type="ChEBI" id="CHEBI:30616"/>
        <dbReference type="ChEBI" id="CHEBI:61977"/>
        <dbReference type="ChEBI" id="CHEBI:456216"/>
        <dbReference type="EC" id="2.7.11.1"/>
    </reaction>
</comment>
<dbReference type="GO" id="GO:0005524">
    <property type="term" value="F:ATP binding"/>
    <property type="evidence" value="ECO:0007669"/>
    <property type="project" value="UniProtKB-UniRule"/>
</dbReference>
<comment type="catalytic activity">
    <reaction evidence="9">
        <text>L-seryl-[protein] + ATP = O-phospho-L-seryl-[protein] + ADP + H(+)</text>
        <dbReference type="Rhea" id="RHEA:17989"/>
        <dbReference type="Rhea" id="RHEA-COMP:9863"/>
        <dbReference type="Rhea" id="RHEA-COMP:11604"/>
        <dbReference type="ChEBI" id="CHEBI:15378"/>
        <dbReference type="ChEBI" id="CHEBI:29999"/>
        <dbReference type="ChEBI" id="CHEBI:30616"/>
        <dbReference type="ChEBI" id="CHEBI:83421"/>
        <dbReference type="ChEBI" id="CHEBI:456216"/>
        <dbReference type="EC" id="2.7.11.1"/>
    </reaction>
</comment>
<dbReference type="SUPFAM" id="SSF50729">
    <property type="entry name" value="PH domain-like"/>
    <property type="match status" value="1"/>
</dbReference>
<dbReference type="InterPro" id="IPR036936">
    <property type="entry name" value="CRIB_dom_sf"/>
</dbReference>
<dbReference type="FunFam" id="1.10.510.10:FF:000768">
    <property type="entry name" value="Non-specific serine/threonine protein kinase"/>
    <property type="match status" value="1"/>
</dbReference>
<dbReference type="PROSITE" id="PS00108">
    <property type="entry name" value="PROTEIN_KINASE_ST"/>
    <property type="match status" value="1"/>
</dbReference>
<dbReference type="Pfam" id="PF00169">
    <property type="entry name" value="PH"/>
    <property type="match status" value="1"/>
</dbReference>
<dbReference type="SMART" id="SM00285">
    <property type="entry name" value="PBD"/>
    <property type="match status" value="1"/>
</dbReference>
<evidence type="ECO:0000256" key="10">
    <source>
        <dbReference type="PIRSR" id="PIRSR000615-1"/>
    </source>
</evidence>
<evidence type="ECO:0000256" key="1">
    <source>
        <dbReference type="ARBA" id="ARBA00001946"/>
    </source>
</evidence>
<gene>
    <name evidence="17" type="ORF">SPOG_01986</name>
</gene>
<dbReference type="Gene3D" id="3.90.810.10">
    <property type="entry name" value="CRIB domain"/>
    <property type="match status" value="1"/>
</dbReference>
<dbReference type="Gene3D" id="2.30.29.30">
    <property type="entry name" value="Pleckstrin-homology domain (PH domain)/Phosphotyrosine-binding domain (PTB)"/>
    <property type="match status" value="1"/>
</dbReference>
<dbReference type="GO" id="GO:0032220">
    <property type="term" value="P:plasma membrane fusion involved in cytogamy"/>
    <property type="evidence" value="ECO:0007669"/>
    <property type="project" value="EnsemblFungi"/>
</dbReference>
<dbReference type="InterPro" id="IPR011993">
    <property type="entry name" value="PH-like_dom_sf"/>
</dbReference>
<evidence type="ECO:0000259" key="16">
    <source>
        <dbReference type="PROSITE" id="PS50108"/>
    </source>
</evidence>
<comment type="similarity">
    <text evidence="2">Belongs to the protein kinase superfamily. STE Ser/Thr protein kinase family. STE20 subfamily.</text>
</comment>
<dbReference type="Gene3D" id="3.30.200.20">
    <property type="entry name" value="Phosphorylase Kinase, domain 1"/>
    <property type="match status" value="1"/>
</dbReference>
<keyword evidence="18" id="KW-1185">Reference proteome</keyword>